<sequence length="242" mass="24656">MRRARFLAAVALAALTVGGLSACQVLDHKTFQDDAKVSQKVTSIHLDSGNGGVKVRTSADATTISVHRKVNYSGDKPTGTSFHVDQGVLTLAGCGHNCGVDYDVTVPAALPVTGGTSNGGLTLNGVGAVDVHTSNGEIAVTGATGAVKLRTSNGGVTVKNARGGVDAQTSNGGVTIQAATPQDVKAHTSSGELTVTMPTARYRISAHNTNGDKKVAFKDDPAGRYRLDLSTTNGDLTVRSAG</sequence>
<feature type="domain" description="DUF4097" evidence="2">
    <location>
        <begin position="105"/>
        <end position="238"/>
    </location>
</feature>
<dbReference type="InterPro" id="IPR025164">
    <property type="entry name" value="Toastrack_DUF4097"/>
</dbReference>
<evidence type="ECO:0000256" key="1">
    <source>
        <dbReference type="SAM" id="SignalP"/>
    </source>
</evidence>
<proteinExistence type="predicted"/>
<accession>A0A426S338</accession>
<reference evidence="3 4" key="1">
    <citation type="submission" date="2017-10" db="EMBL/GenBank/DDBJ databases">
        <title>Draft genome of actinobacteria isolated from guarana (Paullinia cupana (Mart.) Ducke.</title>
        <authorList>
            <person name="Siqueira K.A."/>
            <person name="Liotti R.G."/>
            <person name="Mendes T.A."/>
            <person name="Soares M.A."/>
        </authorList>
    </citation>
    <scope>NUCLEOTIDE SEQUENCE [LARGE SCALE GENOMIC DNA]</scope>
    <source>
        <strain evidence="3 4">199</strain>
    </source>
</reference>
<name>A0A426S338_9ACTN</name>
<feature type="signal peptide" evidence="1">
    <location>
        <begin position="1"/>
        <end position="22"/>
    </location>
</feature>
<dbReference type="EMBL" id="PDES01000010">
    <property type="protein sequence ID" value="RRQ83948.1"/>
    <property type="molecule type" value="Genomic_DNA"/>
</dbReference>
<feature type="chain" id="PRO_5019524434" description="DUF4097 domain-containing protein" evidence="1">
    <location>
        <begin position="23"/>
        <end position="242"/>
    </location>
</feature>
<dbReference type="PROSITE" id="PS51257">
    <property type="entry name" value="PROKAR_LIPOPROTEIN"/>
    <property type="match status" value="1"/>
</dbReference>
<dbReference type="Proteomes" id="UP000276379">
    <property type="component" value="Unassembled WGS sequence"/>
</dbReference>
<protein>
    <recommendedName>
        <fullName evidence="2">DUF4097 domain-containing protein</fullName>
    </recommendedName>
</protein>
<dbReference type="RefSeq" id="WP_125209302.1">
    <property type="nucleotide sequence ID" value="NZ_PDER01000006.1"/>
</dbReference>
<evidence type="ECO:0000259" key="2">
    <source>
        <dbReference type="Pfam" id="PF13349"/>
    </source>
</evidence>
<dbReference type="AlphaFoldDB" id="A0A426S338"/>
<evidence type="ECO:0000313" key="3">
    <source>
        <dbReference type="EMBL" id="RRQ83948.1"/>
    </source>
</evidence>
<comment type="caution">
    <text evidence="3">The sequence shown here is derived from an EMBL/GenBank/DDBJ whole genome shotgun (WGS) entry which is preliminary data.</text>
</comment>
<keyword evidence="4" id="KW-1185">Reference proteome</keyword>
<organism evidence="3 4">
    <name type="scientific">Streptomyces griseofuscus</name>
    <dbReference type="NCBI Taxonomy" id="146922"/>
    <lineage>
        <taxon>Bacteria</taxon>
        <taxon>Bacillati</taxon>
        <taxon>Actinomycetota</taxon>
        <taxon>Actinomycetes</taxon>
        <taxon>Kitasatosporales</taxon>
        <taxon>Streptomycetaceae</taxon>
        <taxon>Streptomyces</taxon>
    </lineage>
</organism>
<dbReference type="Pfam" id="PF13349">
    <property type="entry name" value="DUF4097"/>
    <property type="match status" value="1"/>
</dbReference>
<keyword evidence="1" id="KW-0732">Signal</keyword>
<gene>
    <name evidence="3" type="ORF">CQW44_22225</name>
</gene>
<evidence type="ECO:0000313" key="4">
    <source>
        <dbReference type="Proteomes" id="UP000276379"/>
    </source>
</evidence>